<evidence type="ECO:0000256" key="4">
    <source>
        <dbReference type="SAM" id="MobiDB-lite"/>
    </source>
</evidence>
<dbReference type="STRING" id="4829.A0A163K5Y1"/>
<evidence type="ECO:0000256" key="1">
    <source>
        <dbReference type="ARBA" id="ARBA00004123"/>
    </source>
</evidence>
<dbReference type="Pfam" id="PF01918">
    <property type="entry name" value="Alba"/>
    <property type="match status" value="1"/>
</dbReference>
<dbReference type="InterPro" id="IPR036882">
    <property type="entry name" value="Alba-like_dom_sf"/>
</dbReference>
<reference evidence="6" key="1">
    <citation type="submission" date="2016-04" db="EMBL/GenBank/DDBJ databases">
        <authorList>
            <person name="Evans L.H."/>
            <person name="Alamgir A."/>
            <person name="Owens N."/>
            <person name="Weber N.D."/>
            <person name="Virtaneva K."/>
            <person name="Barbian K."/>
            <person name="Babar A."/>
            <person name="Rosenke K."/>
        </authorList>
    </citation>
    <scope>NUCLEOTIDE SEQUENCE [LARGE SCALE GENOMIC DNA]</scope>
    <source>
        <strain evidence="6">CBS 101.48</strain>
    </source>
</reference>
<comment type="similarity">
    <text evidence="2">Belongs to the histone-like Alba family.</text>
</comment>
<dbReference type="Gene3D" id="3.30.110.20">
    <property type="entry name" value="Alba-like domain"/>
    <property type="match status" value="1"/>
</dbReference>
<keyword evidence="7" id="KW-1185">Reference proteome</keyword>
<organism evidence="6">
    <name type="scientific">Absidia glauca</name>
    <name type="common">Pin mould</name>
    <dbReference type="NCBI Taxonomy" id="4829"/>
    <lineage>
        <taxon>Eukaryota</taxon>
        <taxon>Fungi</taxon>
        <taxon>Fungi incertae sedis</taxon>
        <taxon>Mucoromycota</taxon>
        <taxon>Mucoromycotina</taxon>
        <taxon>Mucoromycetes</taxon>
        <taxon>Mucorales</taxon>
        <taxon>Cunninghamellaceae</taxon>
        <taxon>Absidia</taxon>
    </lineage>
</organism>
<dbReference type="GO" id="GO:0005634">
    <property type="term" value="C:nucleus"/>
    <property type="evidence" value="ECO:0007669"/>
    <property type="project" value="UniProtKB-SubCell"/>
</dbReference>
<dbReference type="OMA" id="EATSGHQ"/>
<dbReference type="GO" id="GO:0003676">
    <property type="term" value="F:nucleic acid binding"/>
    <property type="evidence" value="ECO:0007669"/>
    <property type="project" value="InterPro"/>
</dbReference>
<evidence type="ECO:0000259" key="5">
    <source>
        <dbReference type="Pfam" id="PF01918"/>
    </source>
</evidence>
<evidence type="ECO:0000256" key="3">
    <source>
        <dbReference type="ARBA" id="ARBA00023242"/>
    </source>
</evidence>
<name>A0A163K5Y1_ABSGL</name>
<dbReference type="PANTHER" id="PTHR13516">
    <property type="entry name" value="RIBONUCLEASE P SUBUNIT P25"/>
    <property type="match status" value="1"/>
</dbReference>
<dbReference type="OrthoDB" id="424402at2759"/>
<evidence type="ECO:0000313" key="7">
    <source>
        <dbReference type="Proteomes" id="UP000078561"/>
    </source>
</evidence>
<feature type="compositionally biased region" description="Polar residues" evidence="4">
    <location>
        <begin position="7"/>
        <end position="33"/>
    </location>
</feature>
<dbReference type="AlphaFoldDB" id="A0A163K5Y1"/>
<dbReference type="SUPFAM" id="SSF82704">
    <property type="entry name" value="AlbA-like"/>
    <property type="match status" value="1"/>
</dbReference>
<comment type="subcellular location">
    <subcellularLocation>
        <location evidence="1">Nucleus</location>
    </subcellularLocation>
</comment>
<dbReference type="Proteomes" id="UP000078561">
    <property type="component" value="Unassembled WGS sequence"/>
</dbReference>
<feature type="domain" description="DNA/RNA-binding protein Alba-like" evidence="5">
    <location>
        <begin position="33"/>
        <end position="94"/>
    </location>
</feature>
<feature type="region of interest" description="Disordered" evidence="4">
    <location>
        <begin position="1"/>
        <end position="33"/>
    </location>
</feature>
<proteinExistence type="inferred from homology"/>
<sequence length="147" mass="16152">MEYYRKSGTSSTPAQSISYNNNSKQQSDTVADNEVRVTTSTTIQRLVDIGLNKLEVHPSIVVAAKGKSINKAITVVEIIKRRLAGTLHQYNQVGKVTSTEQWDPVKDSELDSIAVDTILPVIIIHLAKATVSELEANASYQGPHQYD</sequence>
<evidence type="ECO:0000256" key="2">
    <source>
        <dbReference type="ARBA" id="ARBA00008018"/>
    </source>
</evidence>
<keyword evidence="3" id="KW-0539">Nucleus</keyword>
<dbReference type="InterPro" id="IPR002775">
    <property type="entry name" value="DNA/RNA-bd_Alba-like"/>
</dbReference>
<evidence type="ECO:0000313" key="6">
    <source>
        <dbReference type="EMBL" id="SAM08436.1"/>
    </source>
</evidence>
<gene>
    <name evidence="6" type="primary">ABSGL_14099.1 scaffold 14385</name>
</gene>
<dbReference type="InParanoid" id="A0A163K5Y1"/>
<dbReference type="EMBL" id="LT554895">
    <property type="protein sequence ID" value="SAM08436.1"/>
    <property type="molecule type" value="Genomic_DNA"/>
</dbReference>
<protein>
    <recommendedName>
        <fullName evidence="5">DNA/RNA-binding protein Alba-like domain-containing protein</fullName>
    </recommendedName>
</protein>
<accession>A0A163K5Y1</accession>
<dbReference type="InterPro" id="IPR051958">
    <property type="entry name" value="Alba-like_NAB"/>
</dbReference>